<reference evidence="2" key="1">
    <citation type="journal article" date="2020" name="MBio">
        <title>Horizontal gene transfer to a defensive symbiont with a reduced genome amongst a multipartite beetle microbiome.</title>
        <authorList>
            <person name="Waterworth S.C."/>
            <person name="Florez L.V."/>
            <person name="Rees E.R."/>
            <person name="Hertweck C."/>
            <person name="Kaltenpoth M."/>
            <person name="Kwan J.C."/>
        </authorList>
    </citation>
    <scope>NUCLEOTIDE SEQUENCE [LARGE SCALE GENOMIC DNA]</scope>
</reference>
<dbReference type="AlphaFoldDB" id="A0A7V8FTC5"/>
<evidence type="ECO:0000313" key="1">
    <source>
        <dbReference type="EMBL" id="KAF1037447.1"/>
    </source>
</evidence>
<comment type="caution">
    <text evidence="1">The sequence shown here is derived from an EMBL/GenBank/DDBJ whole genome shotgun (WGS) entry which is preliminary data.</text>
</comment>
<proteinExistence type="predicted"/>
<accession>A0A7V8FTC5</accession>
<organism evidence="1 2">
    <name type="scientific">Herbaspirillum frisingense</name>
    <dbReference type="NCBI Taxonomy" id="92645"/>
    <lineage>
        <taxon>Bacteria</taxon>
        <taxon>Pseudomonadati</taxon>
        <taxon>Pseudomonadota</taxon>
        <taxon>Betaproteobacteria</taxon>
        <taxon>Burkholderiales</taxon>
        <taxon>Oxalobacteraceae</taxon>
        <taxon>Herbaspirillum</taxon>
    </lineage>
</organism>
<dbReference type="Proteomes" id="UP000462435">
    <property type="component" value="Unassembled WGS sequence"/>
</dbReference>
<sequence length="198" mass="21450">MHPARPYMLCLYGRRFGTSFHAALPGMPITPIETPMKKFSTMLCTAPFGLAASATAHAEGAAFDYSNVTSTHVTKFVRGTEAVDITRLKLTTPKDAKILFQFSSAITAESSEGCPCSVRAMVAMDGQEPRIVKRINVGSPEVASALHYQWDRQALDGTTVFEAGPGEHTFTLIFKQASGSSKQLEVNYPNAQVFILGN</sequence>
<name>A0A7V8FTC5_9BURK</name>
<protein>
    <submittedName>
        <fullName evidence="1">Uncharacterized protein</fullName>
    </submittedName>
</protein>
<dbReference type="EMBL" id="WNDX01000182">
    <property type="protein sequence ID" value="KAF1037447.1"/>
    <property type="molecule type" value="Genomic_DNA"/>
</dbReference>
<gene>
    <name evidence="1" type="ORF">GAK35_03941</name>
</gene>
<evidence type="ECO:0000313" key="2">
    <source>
        <dbReference type="Proteomes" id="UP000462435"/>
    </source>
</evidence>